<dbReference type="EMBL" id="MGDI01000022">
    <property type="protein sequence ID" value="OGL53698.1"/>
    <property type="molecule type" value="Genomic_DNA"/>
</dbReference>
<protein>
    <recommendedName>
        <fullName evidence="5">DUF5683 domain-containing protein</fullName>
    </recommendedName>
</protein>
<feature type="chain" id="PRO_5009532399" description="DUF5683 domain-containing protein" evidence="2">
    <location>
        <begin position="25"/>
        <end position="127"/>
    </location>
</feature>
<evidence type="ECO:0000313" key="3">
    <source>
        <dbReference type="EMBL" id="OGL53698.1"/>
    </source>
</evidence>
<feature type="region of interest" description="Disordered" evidence="1">
    <location>
        <begin position="28"/>
        <end position="47"/>
    </location>
</feature>
<evidence type="ECO:0008006" key="5">
    <source>
        <dbReference type="Google" id="ProtNLM"/>
    </source>
</evidence>
<keyword evidence="2" id="KW-0732">Signal</keyword>
<evidence type="ECO:0000313" key="4">
    <source>
        <dbReference type="Proteomes" id="UP000178082"/>
    </source>
</evidence>
<proteinExistence type="predicted"/>
<sequence length="127" mass="14329">MKKFSIIIIIVLFCKLLTPVLVFAAETEEKVQDNDSSSSPSSILKENEKDIFDEKELSKRGGFRPCVYSLCLGPRIGLEYNEGRKLRSSESICWIPFFGWALHILNAYDAYKGKGMSEVVAEEGLDE</sequence>
<dbReference type="AlphaFoldDB" id="A0A1F7SKC7"/>
<dbReference type="STRING" id="1817883.A3G31_03050"/>
<reference evidence="3 4" key="1">
    <citation type="journal article" date="2016" name="Nat. Commun.">
        <title>Thousands of microbial genomes shed light on interconnected biogeochemical processes in an aquifer system.</title>
        <authorList>
            <person name="Anantharaman K."/>
            <person name="Brown C.T."/>
            <person name="Hug L.A."/>
            <person name="Sharon I."/>
            <person name="Castelle C.J."/>
            <person name="Probst A.J."/>
            <person name="Thomas B.C."/>
            <person name="Singh A."/>
            <person name="Wilkins M.J."/>
            <person name="Karaoz U."/>
            <person name="Brodie E.L."/>
            <person name="Williams K.H."/>
            <person name="Hubbard S.S."/>
            <person name="Banfield J.F."/>
        </authorList>
    </citation>
    <scope>NUCLEOTIDE SEQUENCE [LARGE SCALE GENOMIC DNA]</scope>
</reference>
<accession>A0A1F7SKC7</accession>
<name>A0A1F7SKC7_9BACT</name>
<dbReference type="Proteomes" id="UP000178082">
    <property type="component" value="Unassembled WGS sequence"/>
</dbReference>
<gene>
    <name evidence="3" type="ORF">A3G31_03050</name>
</gene>
<organism evidence="3 4">
    <name type="scientific">Candidatus Schekmanbacteria bacterium RIFCSPLOWO2_12_FULL_38_15</name>
    <dbReference type="NCBI Taxonomy" id="1817883"/>
    <lineage>
        <taxon>Bacteria</taxon>
        <taxon>Candidatus Schekmaniibacteriota</taxon>
    </lineage>
</organism>
<evidence type="ECO:0000256" key="2">
    <source>
        <dbReference type="SAM" id="SignalP"/>
    </source>
</evidence>
<evidence type="ECO:0000256" key="1">
    <source>
        <dbReference type="SAM" id="MobiDB-lite"/>
    </source>
</evidence>
<feature type="signal peptide" evidence="2">
    <location>
        <begin position="1"/>
        <end position="24"/>
    </location>
</feature>
<comment type="caution">
    <text evidence="3">The sequence shown here is derived from an EMBL/GenBank/DDBJ whole genome shotgun (WGS) entry which is preliminary data.</text>
</comment>